<evidence type="ECO:0000259" key="9">
    <source>
        <dbReference type="Pfam" id="PF01416"/>
    </source>
</evidence>
<name>A0A2M8PIU0_9CHLR</name>
<dbReference type="InterPro" id="IPR020103">
    <property type="entry name" value="PsdUridine_synth_cat_dom_sf"/>
</dbReference>
<evidence type="ECO:0000256" key="5">
    <source>
        <dbReference type="PIRSR" id="PIRSR001430-1"/>
    </source>
</evidence>
<keyword evidence="3 4" id="KW-0413">Isomerase</keyword>
<feature type="domain" description="Pseudouridine synthase I TruA alpha/beta" evidence="9">
    <location>
        <begin position="146"/>
        <end position="253"/>
    </location>
</feature>
<evidence type="ECO:0000313" key="13">
    <source>
        <dbReference type="Proteomes" id="UP000229681"/>
    </source>
</evidence>
<organism evidence="10 13">
    <name type="scientific">Candidatus Thermofonsia Clade 1 bacterium</name>
    <dbReference type="NCBI Taxonomy" id="2364210"/>
    <lineage>
        <taxon>Bacteria</taxon>
        <taxon>Bacillati</taxon>
        <taxon>Chloroflexota</taxon>
        <taxon>Candidatus Thermofontia</taxon>
        <taxon>Candidatus Thermofonsia Clade 1</taxon>
    </lineage>
</organism>
<dbReference type="PANTHER" id="PTHR11142">
    <property type="entry name" value="PSEUDOURIDYLATE SYNTHASE"/>
    <property type="match status" value="1"/>
</dbReference>
<dbReference type="GO" id="GO:0031119">
    <property type="term" value="P:tRNA pseudouridine synthesis"/>
    <property type="evidence" value="ECO:0007669"/>
    <property type="project" value="UniProtKB-UniRule"/>
</dbReference>
<sequence length="280" mass="30983">MARYRAVIAYEGDAFQGFQRLRGAAAAPSVQGALEAALARLAGQPVPIIAAGRTDRGVHASGQVIAFDIAWRHSERALQNALNAALPDSIAVLQLSRADTDFHPRYQAARRTYEYRVYFANVRHPLLARYAWRVTPPCELTLMNSAAELLIGRHDFASFGRPPLGERGTTERTVFTAKWRALPVQYGVPCAAFRITADAFLYRMVRAIVGNLVAVGQGKLSLAAFERAFRAAQRGALRHLAPPHGLTLVEVTFSETQEDSKREDARWSAEDEIQDLHTYP</sequence>
<feature type="domain" description="Pseudouridine synthase I TruA alpha/beta" evidence="9">
    <location>
        <begin position="6"/>
        <end position="106"/>
    </location>
</feature>
<evidence type="ECO:0000256" key="7">
    <source>
        <dbReference type="RuleBase" id="RU003792"/>
    </source>
</evidence>
<dbReference type="PANTHER" id="PTHR11142:SF0">
    <property type="entry name" value="TRNA PSEUDOURIDINE SYNTHASE-LIKE 1"/>
    <property type="match status" value="1"/>
</dbReference>
<feature type="active site" description="Nucleophile" evidence="4 5">
    <location>
        <position position="55"/>
    </location>
</feature>
<feature type="compositionally biased region" description="Basic and acidic residues" evidence="8">
    <location>
        <begin position="258"/>
        <end position="269"/>
    </location>
</feature>
<comment type="similarity">
    <text evidence="1 4 7">Belongs to the tRNA pseudouridine synthase TruA family.</text>
</comment>
<dbReference type="Gene3D" id="3.30.70.660">
    <property type="entry name" value="Pseudouridine synthase I, catalytic domain, C-terminal subdomain"/>
    <property type="match status" value="1"/>
</dbReference>
<dbReference type="NCBIfam" id="TIGR00071">
    <property type="entry name" value="hisT_truA"/>
    <property type="match status" value="1"/>
</dbReference>
<dbReference type="Pfam" id="PF01416">
    <property type="entry name" value="PseudoU_synth_1"/>
    <property type="match status" value="2"/>
</dbReference>
<feature type="binding site" evidence="4 6">
    <location>
        <position position="113"/>
    </location>
    <ligand>
        <name>substrate</name>
    </ligand>
</feature>
<comment type="caution">
    <text evidence="4">Lacks conserved residue(s) required for the propagation of feature annotation.</text>
</comment>
<dbReference type="HAMAP" id="MF_00171">
    <property type="entry name" value="TruA"/>
    <property type="match status" value="1"/>
</dbReference>
<accession>A0A2M8PYL5</accession>
<evidence type="ECO:0000256" key="4">
    <source>
        <dbReference type="HAMAP-Rule" id="MF_00171"/>
    </source>
</evidence>
<evidence type="ECO:0000256" key="8">
    <source>
        <dbReference type="SAM" id="MobiDB-lite"/>
    </source>
</evidence>
<dbReference type="InterPro" id="IPR001406">
    <property type="entry name" value="PsdUridine_synth_TruA"/>
</dbReference>
<dbReference type="FunFam" id="3.30.70.580:FF:000001">
    <property type="entry name" value="tRNA pseudouridine synthase A"/>
    <property type="match status" value="1"/>
</dbReference>
<evidence type="ECO:0000256" key="2">
    <source>
        <dbReference type="ARBA" id="ARBA00022694"/>
    </source>
</evidence>
<dbReference type="Proteomes" id="UP000228947">
    <property type="component" value="Unassembled WGS sequence"/>
</dbReference>
<dbReference type="AlphaFoldDB" id="A0A2M8PIU0"/>
<comment type="catalytic activity">
    <reaction evidence="4 7">
        <text>uridine(38/39/40) in tRNA = pseudouridine(38/39/40) in tRNA</text>
        <dbReference type="Rhea" id="RHEA:22376"/>
        <dbReference type="Rhea" id="RHEA-COMP:10085"/>
        <dbReference type="Rhea" id="RHEA-COMP:10087"/>
        <dbReference type="ChEBI" id="CHEBI:65314"/>
        <dbReference type="ChEBI" id="CHEBI:65315"/>
        <dbReference type="EC" id="5.4.99.12"/>
    </reaction>
</comment>
<protein>
    <recommendedName>
        <fullName evidence="4">tRNA pseudouridine synthase A</fullName>
        <ecNumber evidence="4">5.4.99.12</ecNumber>
    </recommendedName>
    <alternativeName>
        <fullName evidence="4">tRNA pseudouridine(38-40) synthase</fullName>
    </alternativeName>
    <alternativeName>
        <fullName evidence="4">tRNA pseudouridylate synthase I</fullName>
    </alternativeName>
    <alternativeName>
        <fullName evidence="4">tRNA-uridine isomerase I</fullName>
    </alternativeName>
</protein>
<accession>A0A2M8PIU0</accession>
<evidence type="ECO:0000256" key="1">
    <source>
        <dbReference type="ARBA" id="ARBA00009375"/>
    </source>
</evidence>
<evidence type="ECO:0000256" key="3">
    <source>
        <dbReference type="ARBA" id="ARBA00023235"/>
    </source>
</evidence>
<keyword evidence="2 4" id="KW-0819">tRNA processing</keyword>
<proteinExistence type="inferred from homology"/>
<dbReference type="GO" id="GO:0160147">
    <property type="term" value="F:tRNA pseudouridine(38-40) synthase activity"/>
    <property type="evidence" value="ECO:0007669"/>
    <property type="project" value="UniProtKB-EC"/>
</dbReference>
<dbReference type="EMBL" id="PGTM01000001">
    <property type="protein sequence ID" value="PJF37458.1"/>
    <property type="molecule type" value="Genomic_DNA"/>
</dbReference>
<feature type="region of interest" description="Disordered" evidence="8">
    <location>
        <begin position="257"/>
        <end position="280"/>
    </location>
</feature>
<dbReference type="Proteomes" id="UP000229681">
    <property type="component" value="Unassembled WGS sequence"/>
</dbReference>
<gene>
    <name evidence="4" type="primary">truA</name>
    <name evidence="10" type="ORF">CUN49_00100</name>
    <name evidence="11" type="ORF">CUN50_03480</name>
</gene>
<dbReference type="EC" id="5.4.99.12" evidence="4"/>
<reference evidence="12 13" key="1">
    <citation type="submission" date="2017-11" db="EMBL/GenBank/DDBJ databases">
        <title>Evolution of Phototrophy in the Chloroflexi Phylum Driven by Horizontal Gene Transfer.</title>
        <authorList>
            <person name="Ward L.M."/>
            <person name="Hemp J."/>
            <person name="Shih P.M."/>
            <person name="Mcglynn S.E."/>
            <person name="Fischer W."/>
        </authorList>
    </citation>
    <scope>NUCLEOTIDE SEQUENCE [LARGE SCALE GENOMIC DNA]</scope>
    <source>
        <strain evidence="11">CP1_1M</strain>
        <strain evidence="10">JP3_13</strain>
    </source>
</reference>
<comment type="function">
    <text evidence="4">Formation of pseudouridine at positions 38, 39 and 40 in the anticodon stem and loop of transfer RNAs.</text>
</comment>
<dbReference type="SUPFAM" id="SSF55120">
    <property type="entry name" value="Pseudouridine synthase"/>
    <property type="match status" value="1"/>
</dbReference>
<evidence type="ECO:0000256" key="6">
    <source>
        <dbReference type="PIRSR" id="PIRSR001430-2"/>
    </source>
</evidence>
<evidence type="ECO:0000313" key="12">
    <source>
        <dbReference type="Proteomes" id="UP000228947"/>
    </source>
</evidence>
<dbReference type="PIRSF" id="PIRSF001430">
    <property type="entry name" value="tRNA_psdUrid_synth"/>
    <property type="match status" value="1"/>
</dbReference>
<dbReference type="GO" id="GO:0003723">
    <property type="term" value="F:RNA binding"/>
    <property type="evidence" value="ECO:0007669"/>
    <property type="project" value="InterPro"/>
</dbReference>
<dbReference type="EMBL" id="PGTL01000012">
    <property type="protein sequence ID" value="PJF42648.1"/>
    <property type="molecule type" value="Genomic_DNA"/>
</dbReference>
<dbReference type="Gene3D" id="3.30.70.580">
    <property type="entry name" value="Pseudouridine synthase I, catalytic domain, N-terminal subdomain"/>
    <property type="match status" value="1"/>
</dbReference>
<evidence type="ECO:0000313" key="10">
    <source>
        <dbReference type="EMBL" id="PJF37458.1"/>
    </source>
</evidence>
<dbReference type="CDD" id="cd02570">
    <property type="entry name" value="PseudoU_synth_EcTruA"/>
    <property type="match status" value="1"/>
</dbReference>
<dbReference type="InterPro" id="IPR020094">
    <property type="entry name" value="TruA/RsuA/RluB/E/F_N"/>
</dbReference>
<comment type="subunit">
    <text evidence="4">Homodimer.</text>
</comment>
<comment type="caution">
    <text evidence="10">The sequence shown here is derived from an EMBL/GenBank/DDBJ whole genome shotgun (WGS) entry which is preliminary data.</text>
</comment>
<dbReference type="InterPro" id="IPR020097">
    <property type="entry name" value="PsdUridine_synth_TruA_a/b_dom"/>
</dbReference>
<evidence type="ECO:0000313" key="11">
    <source>
        <dbReference type="EMBL" id="PJF42648.1"/>
    </source>
</evidence>
<dbReference type="InterPro" id="IPR020095">
    <property type="entry name" value="PsdUridine_synth_TruA_C"/>
</dbReference>